<gene>
    <name evidence="1" type="ORF">Hsar01_04128</name>
</gene>
<evidence type="ECO:0000313" key="2">
    <source>
        <dbReference type="Proteomes" id="UP001476282"/>
    </source>
</evidence>
<keyword evidence="2" id="KW-1185">Reference proteome</keyword>
<organism evidence="1 2">
    <name type="scientific">Haloferula sargassicola</name>
    <dbReference type="NCBI Taxonomy" id="490096"/>
    <lineage>
        <taxon>Bacteria</taxon>
        <taxon>Pseudomonadati</taxon>
        <taxon>Verrucomicrobiota</taxon>
        <taxon>Verrucomicrobiia</taxon>
        <taxon>Verrucomicrobiales</taxon>
        <taxon>Verrucomicrobiaceae</taxon>
        <taxon>Haloferula</taxon>
    </lineage>
</organism>
<comment type="caution">
    <text evidence="1">The sequence shown here is derived from an EMBL/GenBank/DDBJ whole genome shotgun (WGS) entry which is preliminary data.</text>
</comment>
<name>A0ABP9UXT5_9BACT</name>
<evidence type="ECO:0000313" key="1">
    <source>
        <dbReference type="EMBL" id="GAA5484874.1"/>
    </source>
</evidence>
<accession>A0ABP9UXT5</accession>
<reference evidence="1 2" key="1">
    <citation type="submission" date="2024-02" db="EMBL/GenBank/DDBJ databases">
        <title>Haloferula sargassicola NBRC 104335.</title>
        <authorList>
            <person name="Ichikawa N."/>
            <person name="Katano-Makiyama Y."/>
            <person name="Hidaka K."/>
        </authorList>
    </citation>
    <scope>NUCLEOTIDE SEQUENCE [LARGE SCALE GENOMIC DNA]</scope>
    <source>
        <strain evidence="1 2">NBRC 104335</strain>
    </source>
</reference>
<dbReference type="EMBL" id="BAABRI010000058">
    <property type="protein sequence ID" value="GAA5484874.1"/>
    <property type="molecule type" value="Genomic_DNA"/>
</dbReference>
<dbReference type="Proteomes" id="UP001476282">
    <property type="component" value="Unassembled WGS sequence"/>
</dbReference>
<protein>
    <submittedName>
        <fullName evidence="1">Uncharacterized protein</fullName>
    </submittedName>
</protein>
<sequence length="49" mass="5383">MEKERPKKSSVTPSAGRLTEVMVGGVVSVSEVLMKYSASIPRPVPVRRR</sequence>
<proteinExistence type="predicted"/>